<feature type="compositionally biased region" description="Polar residues" evidence="1">
    <location>
        <begin position="232"/>
        <end position="244"/>
    </location>
</feature>
<reference evidence="3" key="1">
    <citation type="submission" date="2023-06" db="EMBL/GenBank/DDBJ databases">
        <title>Genome-scale phylogeny and comparative genomics of the fungal order Sordariales.</title>
        <authorList>
            <consortium name="Lawrence Berkeley National Laboratory"/>
            <person name="Hensen N."/>
            <person name="Bonometti L."/>
            <person name="Westerberg I."/>
            <person name="Brannstrom I.O."/>
            <person name="Guillou S."/>
            <person name="Cros-Aarteil S."/>
            <person name="Calhoun S."/>
            <person name="Haridas S."/>
            <person name="Kuo A."/>
            <person name="Mondo S."/>
            <person name="Pangilinan J."/>
            <person name="Riley R."/>
            <person name="LaButti K."/>
            <person name="Andreopoulos B."/>
            <person name="Lipzen A."/>
            <person name="Chen C."/>
            <person name="Yanf M."/>
            <person name="Daum C."/>
            <person name="Ng V."/>
            <person name="Clum A."/>
            <person name="Steindorff A."/>
            <person name="Ohm R."/>
            <person name="Martin F."/>
            <person name="Silar P."/>
            <person name="Natvig D."/>
            <person name="Lalanne C."/>
            <person name="Gautier V."/>
            <person name="Ament-velasquez S.L."/>
            <person name="Kruys A."/>
            <person name="Hutchinson M.I."/>
            <person name="Powell A.J."/>
            <person name="Barry K."/>
            <person name="Miller A.N."/>
            <person name="Grigoriev I.V."/>
            <person name="Debuchy R."/>
            <person name="Gladieux P."/>
            <person name="Thoren M.H."/>
            <person name="Johannesson H."/>
        </authorList>
    </citation>
    <scope>NUCLEOTIDE SEQUENCE</scope>
    <source>
        <strain evidence="3">SMH3187-1</strain>
    </source>
</reference>
<feature type="region of interest" description="Disordered" evidence="1">
    <location>
        <begin position="492"/>
        <end position="549"/>
    </location>
</feature>
<organism evidence="3 4">
    <name type="scientific">Schizothecium vesticola</name>
    <dbReference type="NCBI Taxonomy" id="314040"/>
    <lineage>
        <taxon>Eukaryota</taxon>
        <taxon>Fungi</taxon>
        <taxon>Dikarya</taxon>
        <taxon>Ascomycota</taxon>
        <taxon>Pezizomycotina</taxon>
        <taxon>Sordariomycetes</taxon>
        <taxon>Sordariomycetidae</taxon>
        <taxon>Sordariales</taxon>
        <taxon>Schizotheciaceae</taxon>
        <taxon>Schizothecium</taxon>
    </lineage>
</organism>
<feature type="transmembrane region" description="Helical" evidence="2">
    <location>
        <begin position="29"/>
        <end position="52"/>
    </location>
</feature>
<feature type="region of interest" description="Disordered" evidence="1">
    <location>
        <begin position="62"/>
        <end position="90"/>
    </location>
</feature>
<dbReference type="Proteomes" id="UP001172155">
    <property type="component" value="Unassembled WGS sequence"/>
</dbReference>
<keyword evidence="4" id="KW-1185">Reference proteome</keyword>
<sequence>MGLADRYPSTRAAVDARAPVRVSTVTLPALIAILIAGTFILVVGAVYFGLWFSRRNAERKDREAREDTLSVQGDFTPIGRRSSSRKLQKAGWQAMRSEETLVPGRRHHQRSLTLPMLPRVFSVRRPSQRWAAMESHVKNGKTHPSWIDADALHGPEMNTYQGERARESWPLGPMPPTIPKMYHTVHGHPRGDNSADGDSLQGIDHVRSAYGQLRMFSRVLPEPPQPALVASHNRQLSRAASTGHGSYFNGELQRQRSGSSSNQSSPVRSLPPTPTKIRPRQPSTDTTLSNILKSTERRLQEVAGSRSGGMSISPNRMGTSRESLLIHAEKAEGCRRLSRSLTQPRTPSPNKTVPTRSATMGHKRQPSETSIISETDSALEELLVQSPPSGLSSPSRKQPTPQEPEPVIPPTQSVRSSVSSSLSTVYSEDERSEAAKTANNTPCGAAAESVKNIMVRPEPMGDPFSRSPRPATTAGWLARHKGPDLFRESLERSQAQRRRTLGQPASDPPETKLPPCPAVAGRKSLALPPPMSHLPRPERRTSTPDSLSKIPIKVNPISQQQAANLAKLSAIILPPPTASGIPIPYRPTSPDQPGSPTRLSRTNNLGRHSSVSSSVYSQDATTAKPSPALVNMAAFQTNNNTIHPPLFQNNTHQPLFQTTATTLNPPLFRATPPTPSPPRHQNNTYHNNTHHNNTPRPTTFTFDPMNSDTYLPPSLHRPLTLTIAELRRMNSAFSIASSVSDGYGREGSPSPSPSPLGLMLSTPRRRTSGVARADVFSPGSGGGGSRAYLSLGGGGGGSASARRRHSSRIGRSGSPRRRPQGGGSAVVGQTQGGVPPFRVVVQGEDGAKDVVGLASTAMTTPTKRRRLYDDDQQKMWEGLGGVVWESPAKRLARRGSQESLGLYDADGFLISTPMRKTASGSGATATNLFKVQGSPLRA</sequence>
<feature type="compositionally biased region" description="Polar residues" evidence="1">
    <location>
        <begin position="339"/>
        <end position="358"/>
    </location>
</feature>
<evidence type="ECO:0000313" key="3">
    <source>
        <dbReference type="EMBL" id="KAK0752219.1"/>
    </source>
</evidence>
<feature type="compositionally biased region" description="Gly residues" evidence="1">
    <location>
        <begin position="779"/>
        <end position="798"/>
    </location>
</feature>
<protein>
    <submittedName>
        <fullName evidence="3">Uncharacterized protein</fullName>
    </submittedName>
</protein>
<feature type="compositionally biased region" description="Polar residues" evidence="1">
    <location>
        <begin position="386"/>
        <end position="397"/>
    </location>
</feature>
<feature type="compositionally biased region" description="Basic residues" evidence="1">
    <location>
        <begin position="801"/>
        <end position="819"/>
    </location>
</feature>
<feature type="compositionally biased region" description="Low complexity" evidence="1">
    <location>
        <begin position="410"/>
        <end position="426"/>
    </location>
</feature>
<feature type="region of interest" description="Disordered" evidence="1">
    <location>
        <begin position="334"/>
        <end position="371"/>
    </location>
</feature>
<accession>A0AA40KAN7</accession>
<keyword evidence="2" id="KW-0472">Membrane</keyword>
<feature type="region of interest" description="Disordered" evidence="1">
    <location>
        <begin position="738"/>
        <end position="833"/>
    </location>
</feature>
<feature type="compositionally biased region" description="Polar residues" evidence="1">
    <location>
        <begin position="589"/>
        <end position="607"/>
    </location>
</feature>
<proteinExistence type="predicted"/>
<keyword evidence="2" id="KW-0812">Transmembrane</keyword>
<feature type="compositionally biased region" description="Polar residues" evidence="1">
    <location>
        <begin position="308"/>
        <end position="318"/>
    </location>
</feature>
<keyword evidence="2" id="KW-1133">Transmembrane helix</keyword>
<comment type="caution">
    <text evidence="3">The sequence shown here is derived from an EMBL/GenBank/DDBJ whole genome shotgun (WGS) entry which is preliminary data.</text>
</comment>
<feature type="region of interest" description="Disordered" evidence="1">
    <location>
        <begin position="581"/>
        <end position="622"/>
    </location>
</feature>
<evidence type="ECO:0000256" key="2">
    <source>
        <dbReference type="SAM" id="Phobius"/>
    </source>
</evidence>
<dbReference type="EMBL" id="JAUKUD010000002">
    <property type="protein sequence ID" value="KAK0752219.1"/>
    <property type="molecule type" value="Genomic_DNA"/>
</dbReference>
<feature type="compositionally biased region" description="Low complexity" evidence="1">
    <location>
        <begin position="255"/>
        <end position="268"/>
    </location>
</feature>
<feature type="region of interest" description="Disordered" evidence="1">
    <location>
        <begin position="224"/>
        <end position="318"/>
    </location>
</feature>
<evidence type="ECO:0000256" key="1">
    <source>
        <dbReference type="SAM" id="MobiDB-lite"/>
    </source>
</evidence>
<dbReference type="AlphaFoldDB" id="A0AA40KAN7"/>
<feature type="region of interest" description="Disordered" evidence="1">
    <location>
        <begin position="385"/>
        <end position="475"/>
    </location>
</feature>
<feature type="compositionally biased region" description="Polar residues" evidence="1">
    <location>
        <begin position="281"/>
        <end position="293"/>
    </location>
</feature>
<evidence type="ECO:0000313" key="4">
    <source>
        <dbReference type="Proteomes" id="UP001172155"/>
    </source>
</evidence>
<name>A0AA40KAN7_9PEZI</name>
<gene>
    <name evidence="3" type="ORF">B0T18DRAFT_388221</name>
</gene>